<dbReference type="GO" id="GO:0050897">
    <property type="term" value="F:cobalt ion binding"/>
    <property type="evidence" value="ECO:0007669"/>
    <property type="project" value="TreeGrafter"/>
</dbReference>
<dbReference type="PANTHER" id="PTHR46494:SF1">
    <property type="entry name" value="CORA FAMILY METAL ION TRANSPORTER (EUROFUNG)"/>
    <property type="match status" value="1"/>
</dbReference>
<evidence type="ECO:0008006" key="12">
    <source>
        <dbReference type="Google" id="ProtNLM"/>
    </source>
</evidence>
<dbReference type="GO" id="GO:0005886">
    <property type="term" value="C:plasma membrane"/>
    <property type="evidence" value="ECO:0007669"/>
    <property type="project" value="UniProtKB-SubCell"/>
</dbReference>
<evidence type="ECO:0000256" key="9">
    <source>
        <dbReference type="SAM" id="Phobius"/>
    </source>
</evidence>
<feature type="transmembrane region" description="Helical" evidence="9">
    <location>
        <begin position="575"/>
        <end position="594"/>
    </location>
</feature>
<feature type="region of interest" description="Disordered" evidence="8">
    <location>
        <begin position="1"/>
        <end position="89"/>
    </location>
</feature>
<sequence>MPRENSFSDSEGRSLTPDLEDEMERETAFEHSAPRPAAVSPAYTRPTGGNGRSSSSATAPLPPTANSQDVTSPMAYSIGGHSPWGAPTPKERFRRAVRKVIHMHRGTTFMSIGTLGGRNEAGRVGAEPGVDPRRASAEMQYGHIHQECAIEITDYSSVRTNVMQMGNARFVEMMKNGVASERPAWVKVRWVNVGGISWDVIKAMTLRYNLHPLALEDIFHQSGHVRSKADYYARHLFLRVLCHEISEHDKDDENVVIPPGALRSSSPEPMDRKMSDEGDILHETVSPKREKRRPRPLLPFHRGDNERTATQLLRLIASETKKRHHLTRRDAQRAALDALKQGERVDVDVSPMFIFLFRDGTVISIHSKPNLNFTAPIAHRLRQTDTVLRQSPDPSILVHALLDLIVDRALQVIDAYHDKIDKFESDILIKPKVKTIKHLHILSGDLILHKRTLDPIKTLVYGLRRYDVDRCAALIDTSDPANANVPVVGFMSHKSKIYLADVVDHMEYILGSLDMFASIAENLINYSFNSASYEMNIVMRRLTLVTIIGLPLTLLTGYFGMNFTAFWSVNNNSDLFFWKLAIPIAVFTTILALWKDFTDMYHYASKKIFARRIAQQKLKTL</sequence>
<dbReference type="InterPro" id="IPR002523">
    <property type="entry name" value="MgTranspt_CorA/ZnTranspt_ZntB"/>
</dbReference>
<evidence type="ECO:0000256" key="6">
    <source>
        <dbReference type="ARBA" id="ARBA00022989"/>
    </source>
</evidence>
<evidence type="ECO:0000256" key="1">
    <source>
        <dbReference type="ARBA" id="ARBA00004651"/>
    </source>
</evidence>
<dbReference type="GO" id="GO:0015095">
    <property type="term" value="F:magnesium ion transmembrane transporter activity"/>
    <property type="evidence" value="ECO:0007669"/>
    <property type="project" value="TreeGrafter"/>
</dbReference>
<keyword evidence="3" id="KW-0813">Transport</keyword>
<dbReference type="EMBL" id="JANIEX010000798">
    <property type="protein sequence ID" value="KAJ3563082.1"/>
    <property type="molecule type" value="Genomic_DNA"/>
</dbReference>
<comment type="caution">
    <text evidence="10">The sequence shown here is derived from an EMBL/GenBank/DDBJ whole genome shotgun (WGS) entry which is preliminary data.</text>
</comment>
<dbReference type="AlphaFoldDB" id="A0AAD5VL80"/>
<feature type="region of interest" description="Disordered" evidence="8">
    <location>
        <begin position="253"/>
        <end position="277"/>
    </location>
</feature>
<feature type="transmembrane region" description="Helical" evidence="9">
    <location>
        <begin position="542"/>
        <end position="569"/>
    </location>
</feature>
<evidence type="ECO:0000313" key="11">
    <source>
        <dbReference type="Proteomes" id="UP001213000"/>
    </source>
</evidence>
<dbReference type="Gene3D" id="1.20.58.340">
    <property type="entry name" value="Magnesium transport protein CorA, transmembrane region"/>
    <property type="match status" value="2"/>
</dbReference>
<comment type="similarity">
    <text evidence="2">Belongs to the CorA metal ion transporter (MIT) (TC 1.A.35) family.</text>
</comment>
<dbReference type="Gene3D" id="3.30.460.20">
    <property type="entry name" value="CorA soluble domain-like"/>
    <property type="match status" value="1"/>
</dbReference>
<dbReference type="Pfam" id="PF01544">
    <property type="entry name" value="CorA"/>
    <property type="match status" value="1"/>
</dbReference>
<dbReference type="SUPFAM" id="SSF143865">
    <property type="entry name" value="CorA soluble domain-like"/>
    <property type="match status" value="1"/>
</dbReference>
<gene>
    <name evidence="10" type="ORF">NP233_g9173</name>
</gene>
<dbReference type="SUPFAM" id="SSF144083">
    <property type="entry name" value="Magnesium transport protein CorA, transmembrane region"/>
    <property type="match status" value="1"/>
</dbReference>
<feature type="compositionally biased region" description="Low complexity" evidence="8">
    <location>
        <begin position="53"/>
        <end position="67"/>
    </location>
</feature>
<dbReference type="GO" id="GO:0000287">
    <property type="term" value="F:magnesium ion binding"/>
    <property type="evidence" value="ECO:0007669"/>
    <property type="project" value="TreeGrafter"/>
</dbReference>
<dbReference type="GO" id="GO:0015087">
    <property type="term" value="F:cobalt ion transmembrane transporter activity"/>
    <property type="evidence" value="ECO:0007669"/>
    <property type="project" value="TreeGrafter"/>
</dbReference>
<keyword evidence="4" id="KW-1003">Cell membrane</keyword>
<protein>
    <recommendedName>
        <fullName evidence="12">Magnesium transporter</fullName>
    </recommendedName>
</protein>
<dbReference type="PANTHER" id="PTHR46494">
    <property type="entry name" value="CORA FAMILY METAL ION TRANSPORTER (EUROFUNG)"/>
    <property type="match status" value="1"/>
</dbReference>
<evidence type="ECO:0000313" key="10">
    <source>
        <dbReference type="EMBL" id="KAJ3563082.1"/>
    </source>
</evidence>
<keyword evidence="11" id="KW-1185">Reference proteome</keyword>
<evidence type="ECO:0000256" key="8">
    <source>
        <dbReference type="SAM" id="MobiDB-lite"/>
    </source>
</evidence>
<dbReference type="Proteomes" id="UP001213000">
    <property type="component" value="Unassembled WGS sequence"/>
</dbReference>
<name>A0AAD5VL80_9AGAR</name>
<evidence type="ECO:0000256" key="7">
    <source>
        <dbReference type="ARBA" id="ARBA00023136"/>
    </source>
</evidence>
<dbReference type="InterPro" id="IPR045863">
    <property type="entry name" value="CorA_TM1_TM2"/>
</dbReference>
<evidence type="ECO:0000256" key="4">
    <source>
        <dbReference type="ARBA" id="ARBA00022475"/>
    </source>
</evidence>
<evidence type="ECO:0000256" key="2">
    <source>
        <dbReference type="ARBA" id="ARBA00009765"/>
    </source>
</evidence>
<proteinExistence type="inferred from homology"/>
<keyword evidence="5 9" id="KW-0812">Transmembrane</keyword>
<reference evidence="10" key="1">
    <citation type="submission" date="2022-07" db="EMBL/GenBank/DDBJ databases">
        <title>Genome Sequence of Leucocoprinus birnbaumii.</title>
        <authorList>
            <person name="Buettner E."/>
        </authorList>
    </citation>
    <scope>NUCLEOTIDE SEQUENCE</scope>
    <source>
        <strain evidence="10">VT141</strain>
    </source>
</reference>
<dbReference type="InterPro" id="IPR045861">
    <property type="entry name" value="CorA_cytoplasmic_dom"/>
</dbReference>
<comment type="subcellular location">
    <subcellularLocation>
        <location evidence="1">Cell membrane</location>
        <topology evidence="1">Multi-pass membrane protein</topology>
    </subcellularLocation>
</comment>
<evidence type="ECO:0000256" key="3">
    <source>
        <dbReference type="ARBA" id="ARBA00022448"/>
    </source>
</evidence>
<accession>A0AAD5VL80</accession>
<evidence type="ECO:0000256" key="5">
    <source>
        <dbReference type="ARBA" id="ARBA00022692"/>
    </source>
</evidence>
<organism evidence="10 11">
    <name type="scientific">Leucocoprinus birnbaumii</name>
    <dbReference type="NCBI Taxonomy" id="56174"/>
    <lineage>
        <taxon>Eukaryota</taxon>
        <taxon>Fungi</taxon>
        <taxon>Dikarya</taxon>
        <taxon>Basidiomycota</taxon>
        <taxon>Agaricomycotina</taxon>
        <taxon>Agaricomycetes</taxon>
        <taxon>Agaricomycetidae</taxon>
        <taxon>Agaricales</taxon>
        <taxon>Agaricineae</taxon>
        <taxon>Agaricaceae</taxon>
        <taxon>Leucocoprinus</taxon>
    </lineage>
</organism>
<keyword evidence="6 9" id="KW-1133">Transmembrane helix</keyword>
<keyword evidence="7 9" id="KW-0472">Membrane</keyword>